<dbReference type="Proteomes" id="UP000186221">
    <property type="component" value="Unassembled WGS sequence"/>
</dbReference>
<feature type="transmembrane region" description="Helical" evidence="1">
    <location>
        <begin position="57"/>
        <end position="77"/>
    </location>
</feature>
<accession>A0A1N7NC34</accession>
<proteinExistence type="predicted"/>
<sequence length="81" mass="8424">MQGIFVLVIVGVLGKAMKAPPKVIGIILALIWAAFTAGHAFLADPEAPLRAISGGSLTLWLAVGVVGVLGFVAWTMLRKRG</sequence>
<evidence type="ECO:0000256" key="1">
    <source>
        <dbReference type="SAM" id="Phobius"/>
    </source>
</evidence>
<reference evidence="3" key="1">
    <citation type="submission" date="2017-01" db="EMBL/GenBank/DDBJ databases">
        <authorList>
            <person name="Varghese N."/>
            <person name="Submissions S."/>
        </authorList>
    </citation>
    <scope>NUCLEOTIDE SEQUENCE [LARGE SCALE GENOMIC DNA]</scope>
    <source>
        <strain evidence="3">DSM 19945</strain>
    </source>
</reference>
<feature type="transmembrane region" description="Helical" evidence="1">
    <location>
        <begin position="23"/>
        <end position="42"/>
    </location>
</feature>
<keyword evidence="1" id="KW-0812">Transmembrane</keyword>
<gene>
    <name evidence="2" type="ORF">SAMN05421580_107160</name>
</gene>
<protein>
    <submittedName>
        <fullName evidence="2">Uncharacterized protein</fullName>
    </submittedName>
</protein>
<dbReference type="RefSeq" id="WP_076485194.1">
    <property type="nucleotide sequence ID" value="NZ_FTOG01000007.1"/>
</dbReference>
<keyword evidence="1" id="KW-1133">Transmembrane helix</keyword>
<keyword evidence="3" id="KW-1185">Reference proteome</keyword>
<dbReference type="AlphaFoldDB" id="A0A1N7NC34"/>
<dbReference type="STRING" id="453582.SAMN05421580_107160"/>
<dbReference type="EMBL" id="FTOG01000007">
    <property type="protein sequence ID" value="SIS95791.1"/>
    <property type="molecule type" value="Genomic_DNA"/>
</dbReference>
<organism evidence="2 3">
    <name type="scientific">Rhodobacter aestuarii</name>
    <dbReference type="NCBI Taxonomy" id="453582"/>
    <lineage>
        <taxon>Bacteria</taxon>
        <taxon>Pseudomonadati</taxon>
        <taxon>Pseudomonadota</taxon>
        <taxon>Alphaproteobacteria</taxon>
        <taxon>Rhodobacterales</taxon>
        <taxon>Rhodobacter group</taxon>
        <taxon>Rhodobacter</taxon>
    </lineage>
</organism>
<evidence type="ECO:0000313" key="2">
    <source>
        <dbReference type="EMBL" id="SIS95791.1"/>
    </source>
</evidence>
<evidence type="ECO:0000313" key="3">
    <source>
        <dbReference type="Proteomes" id="UP000186221"/>
    </source>
</evidence>
<keyword evidence="1" id="KW-0472">Membrane</keyword>
<name>A0A1N7NC34_9RHOB</name>